<dbReference type="AlphaFoldDB" id="A0A8U0SDD5"/>
<proteinExistence type="predicted"/>
<organism evidence="1 2">
    <name type="scientific">Mustela putorius furo</name>
    <name type="common">European domestic ferret</name>
    <name type="synonym">Mustela furo</name>
    <dbReference type="NCBI Taxonomy" id="9669"/>
    <lineage>
        <taxon>Eukaryota</taxon>
        <taxon>Metazoa</taxon>
        <taxon>Chordata</taxon>
        <taxon>Craniata</taxon>
        <taxon>Vertebrata</taxon>
        <taxon>Euteleostomi</taxon>
        <taxon>Mammalia</taxon>
        <taxon>Eutheria</taxon>
        <taxon>Laurasiatheria</taxon>
        <taxon>Carnivora</taxon>
        <taxon>Caniformia</taxon>
        <taxon>Musteloidea</taxon>
        <taxon>Mustelidae</taxon>
        <taxon>Mustelinae</taxon>
        <taxon>Mustela</taxon>
    </lineage>
</organism>
<protein>
    <submittedName>
        <fullName evidence="2">Uncharacterized protein LOC123393313</fullName>
    </submittedName>
</protein>
<name>A0A8U0SDD5_MUSPF</name>
<gene>
    <name evidence="2" type="primary">LOC123393313</name>
</gene>
<dbReference type="Proteomes" id="UP000000715">
    <property type="component" value="Unplaced"/>
</dbReference>
<dbReference type="RefSeq" id="XP_044940821.1">
    <property type="nucleotide sequence ID" value="XM_045084886.1"/>
</dbReference>
<dbReference type="GeneID" id="123393313"/>
<accession>A0A8U0SDD5</accession>
<sequence length="228" mass="24279">MPPSDWTLGESTARLLPFPVKTSQPLPLKARLLLSILPGSVSQGSPGSTPAPASPLQFLESDPSTEHEFPPFNKYRRVTWASRMLGRRDPGRPRGPAAILVLREATVYGRGQTVQGLENLPLAVSSPPEDLPSSTGHQPLTARGSPPLYPLLSAFCSKCSSCVFPSHLLDRELSGGRDSNESSPGFCPRMTGVHPVLLDGWGSLASGLSPRSGPAIRKMSQVLHCGSP</sequence>
<evidence type="ECO:0000313" key="2">
    <source>
        <dbReference type="RefSeq" id="XP_044940821.1"/>
    </source>
</evidence>
<evidence type="ECO:0000313" key="1">
    <source>
        <dbReference type="Proteomes" id="UP000000715"/>
    </source>
</evidence>
<keyword evidence="1" id="KW-1185">Reference proteome</keyword>
<reference evidence="2" key="1">
    <citation type="submission" date="2025-08" db="UniProtKB">
        <authorList>
            <consortium name="RefSeq"/>
        </authorList>
    </citation>
    <scope>IDENTIFICATION</scope>
    <source>
        <tissue evidence="2">Brain</tissue>
    </source>
</reference>